<dbReference type="PANTHER" id="PTHR42941:SF1">
    <property type="entry name" value="SLL1037 PROTEIN"/>
    <property type="match status" value="1"/>
</dbReference>
<protein>
    <submittedName>
        <fullName evidence="2">NMT1-like family protein</fullName>
    </submittedName>
</protein>
<dbReference type="AlphaFoldDB" id="A0A1Y0ECW5"/>
<evidence type="ECO:0000313" key="2">
    <source>
        <dbReference type="EMBL" id="ARU01172.1"/>
    </source>
</evidence>
<sequence length="322" mass="33805">MKLNAAATFVAGAMLALPAAAQDRDGWPNSLSISTGSQGGAYFVWGSGLGAMIGERLGLSTSVEVTGGPGQNVVLVETGETLLGFTTTGPAQEIMNGESELMPGVAADQLRALFPMYQTPLQAAVLTASGITSFEDLAGKRVNMGPAAGTSATYWQRYFDATGMNVNASFAGASDAAGQLGDGLIDAFVFAAGLPTGAFSQLAVEQDVVFLSMSDDNIQTFLDAVPSMARFTIPAGTYSGQDNDVATVSMWNFAIANATLPDSLAYEITKLALEDNARMVQIHASAIETLAENWDRNNFMPFHPGAVQYYTEIGINIPENLR</sequence>
<dbReference type="Gene3D" id="3.40.190.10">
    <property type="entry name" value="Periplasmic binding protein-like II"/>
    <property type="match status" value="2"/>
</dbReference>
<dbReference type="Pfam" id="PF16868">
    <property type="entry name" value="NMT1_3"/>
    <property type="match status" value="1"/>
</dbReference>
<name>A0A1Y0ECW5_9RHOB</name>
<reference evidence="2 3" key="1">
    <citation type="submission" date="2017-05" db="EMBL/GenBank/DDBJ databases">
        <title>Genome Sequence of Loktanella vestfoldensis Strain SMR4r Isolated from a Culture of the Diatom Skeletonema marinoi.</title>
        <authorList>
            <person name="Topel M."/>
            <person name="Pinder M.I.M."/>
            <person name="Johansson O.N."/>
            <person name="Kourtchenko O."/>
            <person name="Godhe A."/>
            <person name="Clarke A.K."/>
        </authorList>
    </citation>
    <scope>NUCLEOTIDE SEQUENCE [LARGE SCALE GENOMIC DNA]</scope>
    <source>
        <strain evidence="2 3">SMR4r</strain>
    </source>
</reference>
<feature type="signal peptide" evidence="1">
    <location>
        <begin position="1"/>
        <end position="21"/>
    </location>
</feature>
<dbReference type="Proteomes" id="UP000195273">
    <property type="component" value="Chromosome"/>
</dbReference>
<keyword evidence="3" id="KW-1185">Reference proteome</keyword>
<proteinExistence type="predicted"/>
<dbReference type="NCBIfam" id="TIGR02122">
    <property type="entry name" value="TRAP_TAXI"/>
    <property type="match status" value="1"/>
</dbReference>
<dbReference type="SUPFAM" id="SSF53850">
    <property type="entry name" value="Periplasmic binding protein-like II"/>
    <property type="match status" value="1"/>
</dbReference>
<dbReference type="PANTHER" id="PTHR42941">
    <property type="entry name" value="SLL1037 PROTEIN"/>
    <property type="match status" value="1"/>
</dbReference>
<gene>
    <name evidence="2" type="ORF">LOKVESSMR4R_01859</name>
</gene>
<dbReference type="OrthoDB" id="9776669at2"/>
<keyword evidence="1" id="KW-0732">Signal</keyword>
<evidence type="ECO:0000313" key="3">
    <source>
        <dbReference type="Proteomes" id="UP000195273"/>
    </source>
</evidence>
<dbReference type="InterPro" id="IPR011852">
    <property type="entry name" value="TRAP_TAXI"/>
</dbReference>
<organism evidence="2 3">
    <name type="scientific">Yoonia vestfoldensis</name>
    <dbReference type="NCBI Taxonomy" id="245188"/>
    <lineage>
        <taxon>Bacteria</taxon>
        <taxon>Pseudomonadati</taxon>
        <taxon>Pseudomonadota</taxon>
        <taxon>Alphaproteobacteria</taxon>
        <taxon>Rhodobacterales</taxon>
        <taxon>Paracoccaceae</taxon>
        <taxon>Yoonia</taxon>
    </lineage>
</organism>
<accession>A0A1Y0ECW5</accession>
<feature type="chain" id="PRO_5012688445" evidence="1">
    <location>
        <begin position="22"/>
        <end position="322"/>
    </location>
</feature>
<dbReference type="RefSeq" id="WP_087207767.1">
    <property type="nucleotide sequence ID" value="NZ_CP021431.1"/>
</dbReference>
<dbReference type="EMBL" id="CP021431">
    <property type="protein sequence ID" value="ARU01172.1"/>
    <property type="molecule type" value="Genomic_DNA"/>
</dbReference>
<evidence type="ECO:0000256" key="1">
    <source>
        <dbReference type="SAM" id="SignalP"/>
    </source>
</evidence>
<dbReference type="KEGG" id="lvs:LOKVESSMR4R_01859"/>